<dbReference type="PANTHER" id="PTHR34145">
    <property type="entry name" value="OS02G0105600 PROTEIN"/>
    <property type="match status" value="1"/>
</dbReference>
<feature type="domain" description="At1g61320/AtMIF1 LRR" evidence="1">
    <location>
        <begin position="43"/>
        <end position="173"/>
    </location>
</feature>
<dbReference type="InterPro" id="IPR055357">
    <property type="entry name" value="LRR_At1g61320_AtMIF1"/>
</dbReference>
<dbReference type="SUPFAM" id="SSF52047">
    <property type="entry name" value="RNI-like"/>
    <property type="match status" value="1"/>
</dbReference>
<dbReference type="AlphaFoldDB" id="A0A699HA24"/>
<comment type="caution">
    <text evidence="2">The sequence shown here is derived from an EMBL/GenBank/DDBJ whole genome shotgun (WGS) entry which is preliminary data.</text>
</comment>
<dbReference type="EMBL" id="BKCJ010125842">
    <property type="protein sequence ID" value="GEX72218.1"/>
    <property type="molecule type" value="Genomic_DNA"/>
</dbReference>
<dbReference type="InterPro" id="IPR053772">
    <property type="entry name" value="At1g61320/At1g61330-like"/>
</dbReference>
<dbReference type="Pfam" id="PF23622">
    <property type="entry name" value="LRR_At1g61320_AtMIF1"/>
    <property type="match status" value="1"/>
</dbReference>
<reference evidence="2" key="1">
    <citation type="journal article" date="2019" name="Sci. Rep.">
        <title>Draft genome of Tanacetum cinerariifolium, the natural source of mosquito coil.</title>
        <authorList>
            <person name="Yamashiro T."/>
            <person name="Shiraishi A."/>
            <person name="Satake H."/>
            <person name="Nakayama K."/>
        </authorList>
    </citation>
    <scope>NUCLEOTIDE SEQUENCE</scope>
</reference>
<name>A0A699HA24_TANCI</name>
<gene>
    <name evidence="2" type="ORF">Tci_344193</name>
</gene>
<protein>
    <recommendedName>
        <fullName evidence="1">At1g61320/AtMIF1 LRR domain-containing protein</fullName>
    </recommendedName>
</protein>
<sequence length="262" mass="29966">KRWQHLWKKLATLSFIYFYDGDFYDDVTRVIGNTLTQCPTDVNLNKFKLKILCSIQHTSQVNSWFRYAITRNVQDVDLLLWDPKTGEEFSFYDELFFNNSCITRIKLYNCVFCPPNATICWDQLKFLSLKKARLVGDLIGITLSGSPCLETLELHNCYGVSRIDASSKKFKNLVLTNYGMRYSHRLADSLGRHRDDIEEELLSGLLSSLAHVKDITLGDYNCLDVLSRLRDKGFQFSRVGADGDEDRITELMDGAVAAAAET</sequence>
<proteinExistence type="predicted"/>
<evidence type="ECO:0000259" key="1">
    <source>
        <dbReference type="Pfam" id="PF23622"/>
    </source>
</evidence>
<accession>A0A699HA24</accession>
<feature type="non-terminal residue" evidence="2">
    <location>
        <position position="1"/>
    </location>
</feature>
<evidence type="ECO:0000313" key="2">
    <source>
        <dbReference type="EMBL" id="GEX72218.1"/>
    </source>
</evidence>
<organism evidence="2">
    <name type="scientific">Tanacetum cinerariifolium</name>
    <name type="common">Dalmatian daisy</name>
    <name type="synonym">Chrysanthemum cinerariifolium</name>
    <dbReference type="NCBI Taxonomy" id="118510"/>
    <lineage>
        <taxon>Eukaryota</taxon>
        <taxon>Viridiplantae</taxon>
        <taxon>Streptophyta</taxon>
        <taxon>Embryophyta</taxon>
        <taxon>Tracheophyta</taxon>
        <taxon>Spermatophyta</taxon>
        <taxon>Magnoliopsida</taxon>
        <taxon>eudicotyledons</taxon>
        <taxon>Gunneridae</taxon>
        <taxon>Pentapetalae</taxon>
        <taxon>asterids</taxon>
        <taxon>campanulids</taxon>
        <taxon>Asterales</taxon>
        <taxon>Asteraceae</taxon>
        <taxon>Asteroideae</taxon>
        <taxon>Anthemideae</taxon>
        <taxon>Anthemidinae</taxon>
        <taxon>Tanacetum</taxon>
    </lineage>
</organism>